<dbReference type="CDD" id="cd04182">
    <property type="entry name" value="GT_2_like_f"/>
    <property type="match status" value="1"/>
</dbReference>
<proteinExistence type="predicted"/>
<sequence>MGGKNKLLLPYNNSSIITHVCRTVLNTGLSPVIVVTGFENSRVEKELPREIDGIVYNNDWKRGMASSIYMGISALSEDIQGSMIVLGDMPLITQLTLDLLICEFNHHQGGKIVYPLYGNRQGNPVIFPRKYFHEILTANGDRGCKKILKKYPGEGIGVSVESDEVVLDCDTKDDYFLIKSEKP</sequence>
<dbReference type="EMBL" id="UINC01000211">
    <property type="protein sequence ID" value="SUZ51213.1"/>
    <property type="molecule type" value="Genomic_DNA"/>
</dbReference>
<dbReference type="Gene3D" id="3.90.550.10">
    <property type="entry name" value="Spore Coat Polysaccharide Biosynthesis Protein SpsA, Chain A"/>
    <property type="match status" value="1"/>
</dbReference>
<evidence type="ECO:0000259" key="1">
    <source>
        <dbReference type="Pfam" id="PF12804"/>
    </source>
</evidence>
<dbReference type="AlphaFoldDB" id="A0A381NCC4"/>
<dbReference type="PANTHER" id="PTHR43777">
    <property type="entry name" value="MOLYBDENUM COFACTOR CYTIDYLYLTRANSFERASE"/>
    <property type="match status" value="1"/>
</dbReference>
<gene>
    <name evidence="2" type="ORF">METZ01_LOCUS4067</name>
</gene>
<evidence type="ECO:0000313" key="2">
    <source>
        <dbReference type="EMBL" id="SUZ51213.1"/>
    </source>
</evidence>
<feature type="domain" description="MobA-like NTP transferase" evidence="1">
    <location>
        <begin position="1"/>
        <end position="151"/>
    </location>
</feature>
<dbReference type="PANTHER" id="PTHR43777:SF1">
    <property type="entry name" value="MOLYBDENUM COFACTOR CYTIDYLYLTRANSFERASE"/>
    <property type="match status" value="1"/>
</dbReference>
<reference evidence="2" key="1">
    <citation type="submission" date="2018-05" db="EMBL/GenBank/DDBJ databases">
        <authorList>
            <person name="Lanie J.A."/>
            <person name="Ng W.-L."/>
            <person name="Kazmierczak K.M."/>
            <person name="Andrzejewski T.M."/>
            <person name="Davidsen T.M."/>
            <person name="Wayne K.J."/>
            <person name="Tettelin H."/>
            <person name="Glass J.I."/>
            <person name="Rusch D."/>
            <person name="Podicherti R."/>
            <person name="Tsui H.-C.T."/>
            <person name="Winkler M.E."/>
        </authorList>
    </citation>
    <scope>NUCLEOTIDE SEQUENCE</scope>
</reference>
<name>A0A381NCC4_9ZZZZ</name>
<dbReference type="InterPro" id="IPR029044">
    <property type="entry name" value="Nucleotide-diphossugar_trans"/>
</dbReference>
<protein>
    <recommendedName>
        <fullName evidence="1">MobA-like NTP transferase domain-containing protein</fullName>
    </recommendedName>
</protein>
<organism evidence="2">
    <name type="scientific">marine metagenome</name>
    <dbReference type="NCBI Taxonomy" id="408172"/>
    <lineage>
        <taxon>unclassified sequences</taxon>
        <taxon>metagenomes</taxon>
        <taxon>ecological metagenomes</taxon>
    </lineage>
</organism>
<dbReference type="Pfam" id="PF12804">
    <property type="entry name" value="NTP_transf_3"/>
    <property type="match status" value="1"/>
</dbReference>
<accession>A0A381NCC4</accession>
<dbReference type="GO" id="GO:0016779">
    <property type="term" value="F:nucleotidyltransferase activity"/>
    <property type="evidence" value="ECO:0007669"/>
    <property type="project" value="UniProtKB-ARBA"/>
</dbReference>
<dbReference type="InterPro" id="IPR025877">
    <property type="entry name" value="MobA-like_NTP_Trfase"/>
</dbReference>
<dbReference type="SUPFAM" id="SSF53448">
    <property type="entry name" value="Nucleotide-diphospho-sugar transferases"/>
    <property type="match status" value="1"/>
</dbReference>